<gene>
    <name evidence="2" type="ORF">PECUL_23A013358</name>
</gene>
<dbReference type="PANTHER" id="PTHR18841:SF3">
    <property type="entry name" value="VITELLINE MEMBRANE OUTER LAYER PROTEIN 1 HOMOLOG"/>
    <property type="match status" value="1"/>
</dbReference>
<evidence type="ECO:0000256" key="1">
    <source>
        <dbReference type="SAM" id="SignalP"/>
    </source>
</evidence>
<dbReference type="AlphaFoldDB" id="A0AAD1VTF3"/>
<reference evidence="2" key="1">
    <citation type="submission" date="2022-03" db="EMBL/GenBank/DDBJ databases">
        <authorList>
            <person name="Alioto T."/>
            <person name="Alioto T."/>
            <person name="Gomez Garrido J."/>
        </authorList>
    </citation>
    <scope>NUCLEOTIDE SEQUENCE</scope>
</reference>
<dbReference type="EMBL" id="OW240914">
    <property type="protein sequence ID" value="CAH2272684.1"/>
    <property type="molecule type" value="Genomic_DNA"/>
</dbReference>
<organism evidence="2 3">
    <name type="scientific">Pelobates cultripes</name>
    <name type="common">Western spadefoot toad</name>
    <dbReference type="NCBI Taxonomy" id="61616"/>
    <lineage>
        <taxon>Eukaryota</taxon>
        <taxon>Metazoa</taxon>
        <taxon>Chordata</taxon>
        <taxon>Craniata</taxon>
        <taxon>Vertebrata</taxon>
        <taxon>Euteleostomi</taxon>
        <taxon>Amphibia</taxon>
        <taxon>Batrachia</taxon>
        <taxon>Anura</taxon>
        <taxon>Pelobatoidea</taxon>
        <taxon>Pelobatidae</taxon>
        <taxon>Pelobates</taxon>
    </lineage>
</organism>
<dbReference type="InterPro" id="IPR036706">
    <property type="entry name" value="VOMI_sf"/>
</dbReference>
<dbReference type="SUPFAM" id="SSF51092">
    <property type="entry name" value="Vitelline membrane outer protein-I (VMO-I)"/>
    <property type="match status" value="1"/>
</dbReference>
<dbReference type="GO" id="GO:0005615">
    <property type="term" value="C:extracellular space"/>
    <property type="evidence" value="ECO:0007669"/>
    <property type="project" value="TreeGrafter"/>
</dbReference>
<sequence length="217" mass="23499">MMVLTLLSFILVLAGQTAGTIIEVPNGAQWGTWGTLDKCAPGTVAKGFTLKVQGMQGLYDDTALNGIRLHCSELKMRISSRSMRDHGTDEPKGAARRVQLKELPKVTDRWGKWGPTFWCPYGYLMAFSLRVEGSQGQGDDTAANNIKLKCSDGSILEGNGLYWGTYGDWSSNCTMGVCGIESKVEDSQPVGDNTALNDVRFTCCDGQPTLHAQATGH</sequence>
<evidence type="ECO:0008006" key="4">
    <source>
        <dbReference type="Google" id="ProtNLM"/>
    </source>
</evidence>
<accession>A0AAD1VTF3</accession>
<evidence type="ECO:0000313" key="3">
    <source>
        <dbReference type="Proteomes" id="UP001295444"/>
    </source>
</evidence>
<dbReference type="Gene3D" id="2.100.10.20">
    <property type="entry name" value="Vitelline membrane outer layer protein I (VOMI)"/>
    <property type="match status" value="1"/>
</dbReference>
<feature type="chain" id="PRO_5042281751" description="Vitelline membrane outer layer protein 1 homolog" evidence="1">
    <location>
        <begin position="20"/>
        <end position="217"/>
    </location>
</feature>
<protein>
    <recommendedName>
        <fullName evidence="4">Vitelline membrane outer layer protein 1 homolog</fullName>
    </recommendedName>
</protein>
<dbReference type="Proteomes" id="UP001295444">
    <property type="component" value="Chromosome 03"/>
</dbReference>
<keyword evidence="1" id="KW-0732">Signal</keyword>
<dbReference type="PANTHER" id="PTHR18841">
    <property type="entry name" value="VITELLINE MEMBRANE OUTER LAYER PROTEIN I-RELATED"/>
    <property type="match status" value="1"/>
</dbReference>
<feature type="signal peptide" evidence="1">
    <location>
        <begin position="1"/>
        <end position="19"/>
    </location>
</feature>
<dbReference type="InterPro" id="IPR005515">
    <property type="entry name" value="VOMI"/>
</dbReference>
<keyword evidence="3" id="KW-1185">Reference proteome</keyword>
<name>A0AAD1VTF3_PELCU</name>
<dbReference type="Pfam" id="PF03762">
    <property type="entry name" value="VOMI"/>
    <property type="match status" value="1"/>
</dbReference>
<proteinExistence type="predicted"/>
<evidence type="ECO:0000313" key="2">
    <source>
        <dbReference type="EMBL" id="CAH2272684.1"/>
    </source>
</evidence>